<gene>
    <name evidence="3" type="ORF">G2W53_021924</name>
</gene>
<reference evidence="3" key="1">
    <citation type="submission" date="2020-09" db="EMBL/GenBank/DDBJ databases">
        <title>Genome-Enabled Discovery of Anthraquinone Biosynthesis in Senna tora.</title>
        <authorList>
            <person name="Kang S.-H."/>
            <person name="Pandey R.P."/>
            <person name="Lee C.-M."/>
            <person name="Sim J.-S."/>
            <person name="Jeong J.-T."/>
            <person name="Choi B.-S."/>
            <person name="Jung M."/>
            <person name="Ginzburg D."/>
            <person name="Zhao K."/>
            <person name="Won S.Y."/>
            <person name="Oh T.-J."/>
            <person name="Yu Y."/>
            <person name="Kim N.-H."/>
            <person name="Lee O.R."/>
            <person name="Lee T.-H."/>
            <person name="Bashyal P."/>
            <person name="Kim T.-S."/>
            <person name="Lee W.-H."/>
            <person name="Kawkins C."/>
            <person name="Kim C.-K."/>
            <person name="Kim J.S."/>
            <person name="Ahn B.O."/>
            <person name="Rhee S.Y."/>
            <person name="Sohng J.K."/>
        </authorList>
    </citation>
    <scope>NUCLEOTIDE SEQUENCE</scope>
    <source>
        <tissue evidence="3">Leaf</tissue>
    </source>
</reference>
<proteinExistence type="predicted"/>
<dbReference type="EMBL" id="JAAIUW010000007">
    <property type="protein sequence ID" value="KAF7823780.1"/>
    <property type="molecule type" value="Genomic_DNA"/>
</dbReference>
<dbReference type="Proteomes" id="UP000634136">
    <property type="component" value="Unassembled WGS sequence"/>
</dbReference>
<comment type="caution">
    <text evidence="3">The sequence shown here is derived from an EMBL/GenBank/DDBJ whole genome shotgun (WGS) entry which is preliminary data.</text>
</comment>
<protein>
    <submittedName>
        <fullName evidence="3">Uncharacterized protein</fullName>
    </submittedName>
</protein>
<dbReference type="AlphaFoldDB" id="A0A834TNF1"/>
<evidence type="ECO:0000256" key="2">
    <source>
        <dbReference type="SAM" id="MobiDB-lite"/>
    </source>
</evidence>
<feature type="compositionally biased region" description="Low complexity" evidence="2">
    <location>
        <begin position="136"/>
        <end position="159"/>
    </location>
</feature>
<keyword evidence="4" id="KW-1185">Reference proteome</keyword>
<accession>A0A834TNF1</accession>
<feature type="compositionally biased region" description="Polar residues" evidence="2">
    <location>
        <begin position="121"/>
        <end position="135"/>
    </location>
</feature>
<sequence length="294" mass="32832">MINVPEVAYQEDEICGQYEASIDDEDVNLCGGVGEGDVVEVIETEVDCMARGKGRGTIARVGRGGRTAVENYGGSACSRLRKGRSLSQSGGSFNDEIEETPIEVPVQDGDGGNHVEEYVHQPTSNDHPNNGVPSCTRTQQTDTTQISQSNTTQTQQTKTKQLRKSPDGRIYVEPYDNSFHPHQAVREIGKIIQKQFGGSWIVWNEVPQEVKDLWFSEFKCCANGAVVLFCQENLQDVEKRIREEVRQEMQKEMQDMKKQIMEQHLVSYGMPTPSPPSQPLVRLVESSTLPNKDL</sequence>
<evidence type="ECO:0000313" key="4">
    <source>
        <dbReference type="Proteomes" id="UP000634136"/>
    </source>
</evidence>
<feature type="coiled-coil region" evidence="1">
    <location>
        <begin position="239"/>
        <end position="266"/>
    </location>
</feature>
<evidence type="ECO:0000256" key="1">
    <source>
        <dbReference type="SAM" id="Coils"/>
    </source>
</evidence>
<evidence type="ECO:0000313" key="3">
    <source>
        <dbReference type="EMBL" id="KAF7823780.1"/>
    </source>
</evidence>
<keyword evidence="1" id="KW-0175">Coiled coil</keyword>
<name>A0A834TNF1_9FABA</name>
<feature type="region of interest" description="Disordered" evidence="2">
    <location>
        <begin position="103"/>
        <end position="166"/>
    </location>
</feature>
<organism evidence="3 4">
    <name type="scientific">Senna tora</name>
    <dbReference type="NCBI Taxonomy" id="362788"/>
    <lineage>
        <taxon>Eukaryota</taxon>
        <taxon>Viridiplantae</taxon>
        <taxon>Streptophyta</taxon>
        <taxon>Embryophyta</taxon>
        <taxon>Tracheophyta</taxon>
        <taxon>Spermatophyta</taxon>
        <taxon>Magnoliopsida</taxon>
        <taxon>eudicotyledons</taxon>
        <taxon>Gunneridae</taxon>
        <taxon>Pentapetalae</taxon>
        <taxon>rosids</taxon>
        <taxon>fabids</taxon>
        <taxon>Fabales</taxon>
        <taxon>Fabaceae</taxon>
        <taxon>Caesalpinioideae</taxon>
        <taxon>Cassia clade</taxon>
        <taxon>Senna</taxon>
    </lineage>
</organism>